<reference evidence="4 5" key="1">
    <citation type="journal article" date="2019" name="Microorganisms">
        <title>Paenibacillus lutrae sp. nov., A Chitinolytic Species Isolated from A River Otter in Castril Natural Park, Granada, Spain.</title>
        <authorList>
            <person name="Rodriguez M."/>
            <person name="Reina J.C."/>
            <person name="Bejar V."/>
            <person name="Llamas I."/>
        </authorList>
    </citation>
    <scope>NUCLEOTIDE SEQUENCE [LARGE SCALE GENOMIC DNA]</scope>
    <source>
        <strain evidence="4 5">N10</strain>
    </source>
</reference>
<dbReference type="SUPFAM" id="SSF55073">
    <property type="entry name" value="Nucleotide cyclase"/>
    <property type="match status" value="1"/>
</dbReference>
<proteinExistence type="predicted"/>
<organism evidence="4 5">
    <name type="scientific">Paenibacillus lutrae</name>
    <dbReference type="NCBI Taxonomy" id="2078573"/>
    <lineage>
        <taxon>Bacteria</taxon>
        <taxon>Bacillati</taxon>
        <taxon>Bacillota</taxon>
        <taxon>Bacilli</taxon>
        <taxon>Bacillales</taxon>
        <taxon>Paenibacillaceae</taxon>
        <taxon>Paenibacillus</taxon>
    </lineage>
</organism>
<dbReference type="InterPro" id="IPR029787">
    <property type="entry name" value="Nucleotide_cyclase"/>
</dbReference>
<accession>A0A7X3FE54</accession>
<dbReference type="Gene3D" id="3.30.70.270">
    <property type="match status" value="1"/>
</dbReference>
<feature type="transmembrane region" description="Helical" evidence="1">
    <location>
        <begin position="129"/>
        <end position="149"/>
    </location>
</feature>
<name>A0A7X3FE54_9BACL</name>
<dbReference type="Gene3D" id="3.20.20.450">
    <property type="entry name" value="EAL domain"/>
    <property type="match status" value="1"/>
</dbReference>
<feature type="transmembrane region" description="Helical" evidence="1">
    <location>
        <begin position="57"/>
        <end position="90"/>
    </location>
</feature>
<dbReference type="Proteomes" id="UP000490800">
    <property type="component" value="Unassembled WGS sequence"/>
</dbReference>
<dbReference type="InterPro" id="IPR043128">
    <property type="entry name" value="Rev_trsase/Diguanyl_cyclase"/>
</dbReference>
<dbReference type="Pfam" id="PF00563">
    <property type="entry name" value="EAL"/>
    <property type="match status" value="1"/>
</dbReference>
<keyword evidence="1" id="KW-0812">Transmembrane</keyword>
<keyword evidence="1" id="KW-1133">Transmembrane helix</keyword>
<evidence type="ECO:0000256" key="1">
    <source>
        <dbReference type="SAM" id="Phobius"/>
    </source>
</evidence>
<dbReference type="SMART" id="SM00267">
    <property type="entry name" value="GGDEF"/>
    <property type="match status" value="1"/>
</dbReference>
<dbReference type="NCBIfam" id="TIGR00254">
    <property type="entry name" value="GGDEF"/>
    <property type="match status" value="1"/>
</dbReference>
<protein>
    <submittedName>
        <fullName evidence="4">EAL domain-containing protein</fullName>
    </submittedName>
</protein>
<dbReference type="AlphaFoldDB" id="A0A7X3FE54"/>
<dbReference type="InterPro" id="IPR035919">
    <property type="entry name" value="EAL_sf"/>
</dbReference>
<keyword evidence="5" id="KW-1185">Reference proteome</keyword>
<keyword evidence="1" id="KW-0472">Membrane</keyword>
<feature type="transmembrane region" description="Helical" evidence="1">
    <location>
        <begin position="6"/>
        <end position="26"/>
    </location>
</feature>
<dbReference type="CDD" id="cd01949">
    <property type="entry name" value="GGDEF"/>
    <property type="match status" value="1"/>
</dbReference>
<dbReference type="PANTHER" id="PTHR44757:SF2">
    <property type="entry name" value="BIOFILM ARCHITECTURE MAINTENANCE PROTEIN MBAA"/>
    <property type="match status" value="1"/>
</dbReference>
<dbReference type="EMBL" id="RHLK01000001">
    <property type="protein sequence ID" value="MVO98004.1"/>
    <property type="molecule type" value="Genomic_DNA"/>
</dbReference>
<gene>
    <name evidence="4" type="ORF">EDM21_00330</name>
</gene>
<dbReference type="PANTHER" id="PTHR44757">
    <property type="entry name" value="DIGUANYLATE CYCLASE DGCP"/>
    <property type="match status" value="1"/>
</dbReference>
<dbReference type="InterPro" id="IPR052155">
    <property type="entry name" value="Biofilm_reg_signaling"/>
</dbReference>
<dbReference type="OrthoDB" id="9759607at2"/>
<feature type="transmembrane region" description="Helical" evidence="1">
    <location>
        <begin position="33"/>
        <end position="51"/>
    </location>
</feature>
<evidence type="ECO:0000259" key="2">
    <source>
        <dbReference type="PROSITE" id="PS50883"/>
    </source>
</evidence>
<comment type="caution">
    <text evidence="4">The sequence shown here is derived from an EMBL/GenBank/DDBJ whole genome shotgun (WGS) entry which is preliminary data.</text>
</comment>
<dbReference type="PROSITE" id="PS50883">
    <property type="entry name" value="EAL"/>
    <property type="match status" value="1"/>
</dbReference>
<dbReference type="RefSeq" id="WP_157331825.1">
    <property type="nucleotide sequence ID" value="NZ_RHLK01000001.1"/>
</dbReference>
<dbReference type="InterPro" id="IPR001633">
    <property type="entry name" value="EAL_dom"/>
</dbReference>
<evidence type="ECO:0000313" key="4">
    <source>
        <dbReference type="EMBL" id="MVO98004.1"/>
    </source>
</evidence>
<evidence type="ECO:0000259" key="3">
    <source>
        <dbReference type="PROSITE" id="PS50887"/>
    </source>
</evidence>
<feature type="transmembrane region" description="Helical" evidence="1">
    <location>
        <begin position="196"/>
        <end position="215"/>
    </location>
</feature>
<sequence>MKDKNTYTSLLAVVGVAALVLAAVFMAEGAYDLKILLPVAFMVIAFELMPIKMPSGAYYSGVTIGFTIALFKMGLCAGSFFITLNTATFFVMQTRPFLRIRWFRFFTTLGMYFISLLAAWGVIALTERMPLLVSIICTFLAFEGVNLLLRTGIIRSITQAPIPAGKMIYEARSLQLGIIIASIVLYKMLLQTTYELFIVELVFTVVAIKIIHYFVAGYVKQIDIIEESNQRYKRMAYYDSVTGLPNRALFNERLTDHINEAELNNSKVGLLFLDLDQFKTINDTMGHLSGDVLLTQVADRLRTCIDERYTVSRLGGDEFTIIIQDIEESEACKCIHAAETILKSLKKRFLLNGKETFMTPSIGISLYPDHGTDAEQLLKNADTAMYKAKEFGGNTYTVFVPDHQEAVEKKLVLQRNLRTALERDEFYVLYQPQLDLRSGTVQGIEALIRWKNEELGEVAPAEFIPLAEGSRLILSIGEWVLRTACAQNKAWQEEGFPPVNISVNLSSVQFQSEELPATIQRILRETALDPKWVTLEITESLLLQSKSRTMRMLNELKATGVSIAIDDFGVGYSSLSYLKDYPFDCLKIDKSFIQHMNEEQGDELIVRTVIGLAHGLNMTVIAEGVENEEQLHYLHQQSCDSIQGFLISKPISPDQLSKQLWVDQSLGRKLH</sequence>
<feature type="domain" description="GGDEF" evidence="3">
    <location>
        <begin position="266"/>
        <end position="401"/>
    </location>
</feature>
<dbReference type="PROSITE" id="PS50887">
    <property type="entry name" value="GGDEF"/>
    <property type="match status" value="1"/>
</dbReference>
<dbReference type="FunFam" id="3.30.70.270:FF:000001">
    <property type="entry name" value="Diguanylate cyclase domain protein"/>
    <property type="match status" value="1"/>
</dbReference>
<dbReference type="InterPro" id="IPR000160">
    <property type="entry name" value="GGDEF_dom"/>
</dbReference>
<evidence type="ECO:0000313" key="5">
    <source>
        <dbReference type="Proteomes" id="UP000490800"/>
    </source>
</evidence>
<feature type="transmembrane region" description="Helical" evidence="1">
    <location>
        <begin position="102"/>
        <end position="123"/>
    </location>
</feature>
<dbReference type="SUPFAM" id="SSF141868">
    <property type="entry name" value="EAL domain-like"/>
    <property type="match status" value="1"/>
</dbReference>
<feature type="domain" description="EAL" evidence="2">
    <location>
        <begin position="410"/>
        <end position="664"/>
    </location>
</feature>
<dbReference type="FunFam" id="3.20.20.450:FF:000001">
    <property type="entry name" value="Cyclic di-GMP phosphodiesterase yahA"/>
    <property type="match status" value="1"/>
</dbReference>
<dbReference type="CDD" id="cd01948">
    <property type="entry name" value="EAL"/>
    <property type="match status" value="1"/>
</dbReference>
<dbReference type="SMART" id="SM00052">
    <property type="entry name" value="EAL"/>
    <property type="match status" value="1"/>
</dbReference>
<dbReference type="Pfam" id="PF00990">
    <property type="entry name" value="GGDEF"/>
    <property type="match status" value="1"/>
</dbReference>
<feature type="transmembrane region" description="Helical" evidence="1">
    <location>
        <begin position="169"/>
        <end position="190"/>
    </location>
</feature>